<gene>
    <name evidence="1" type="ORF">GE061_003797</name>
</gene>
<organism evidence="1 2">
    <name type="scientific">Apolygus lucorum</name>
    <name type="common">Small green plant bug</name>
    <name type="synonym">Lygocoris lucorum</name>
    <dbReference type="NCBI Taxonomy" id="248454"/>
    <lineage>
        <taxon>Eukaryota</taxon>
        <taxon>Metazoa</taxon>
        <taxon>Ecdysozoa</taxon>
        <taxon>Arthropoda</taxon>
        <taxon>Hexapoda</taxon>
        <taxon>Insecta</taxon>
        <taxon>Pterygota</taxon>
        <taxon>Neoptera</taxon>
        <taxon>Paraneoptera</taxon>
        <taxon>Hemiptera</taxon>
        <taxon>Heteroptera</taxon>
        <taxon>Panheteroptera</taxon>
        <taxon>Cimicomorpha</taxon>
        <taxon>Miridae</taxon>
        <taxon>Mirini</taxon>
        <taxon>Apolygus</taxon>
    </lineage>
</organism>
<evidence type="ECO:0000313" key="2">
    <source>
        <dbReference type="Proteomes" id="UP000466442"/>
    </source>
</evidence>
<proteinExistence type="predicted"/>
<keyword evidence="2" id="KW-1185">Reference proteome</keyword>
<comment type="caution">
    <text evidence="1">The sequence shown here is derived from an EMBL/GenBank/DDBJ whole genome shotgun (WGS) entry which is preliminary data.</text>
</comment>
<dbReference type="EMBL" id="WIXP02000011">
    <property type="protein sequence ID" value="KAF6203378.1"/>
    <property type="molecule type" value="Genomic_DNA"/>
</dbReference>
<protein>
    <submittedName>
        <fullName evidence="1">Uncharacterized protein</fullName>
    </submittedName>
</protein>
<accession>A0A6A4JSH7</accession>
<name>A0A6A4JSH7_APOLU</name>
<dbReference type="AlphaFoldDB" id="A0A6A4JSH7"/>
<evidence type="ECO:0000313" key="1">
    <source>
        <dbReference type="EMBL" id="KAF6203378.1"/>
    </source>
</evidence>
<reference evidence="1" key="1">
    <citation type="journal article" date="2021" name="Mol. Ecol. Resour.">
        <title>Apolygus lucorum genome provides insights into omnivorousness and mesophyll feeding.</title>
        <authorList>
            <person name="Liu Y."/>
            <person name="Liu H."/>
            <person name="Wang H."/>
            <person name="Huang T."/>
            <person name="Liu B."/>
            <person name="Yang B."/>
            <person name="Yin L."/>
            <person name="Li B."/>
            <person name="Zhang Y."/>
            <person name="Zhang S."/>
            <person name="Jiang F."/>
            <person name="Zhang X."/>
            <person name="Ren Y."/>
            <person name="Wang B."/>
            <person name="Wang S."/>
            <person name="Lu Y."/>
            <person name="Wu K."/>
            <person name="Fan W."/>
            <person name="Wang G."/>
        </authorList>
    </citation>
    <scope>NUCLEOTIDE SEQUENCE</scope>
    <source>
        <strain evidence="1">12Hb</strain>
    </source>
</reference>
<sequence length="83" mass="9449">MYTVGLRITAVIVLLSESFSRGHPRIENTFASPILSDWPYEIHGNSKNSFEEDIRDHQFEPKLNTYDVIGGVSLLTNKLLLRS</sequence>
<dbReference type="Proteomes" id="UP000466442">
    <property type="component" value="Unassembled WGS sequence"/>
</dbReference>